<proteinExistence type="predicted"/>
<dbReference type="OrthoDB" id="2270427at2"/>
<dbReference type="EMBL" id="BJNG01000011">
    <property type="protein sequence ID" value="GEC18888.1"/>
    <property type="molecule type" value="Genomic_DNA"/>
</dbReference>
<dbReference type="Proteomes" id="UP000320338">
    <property type="component" value="Unassembled WGS sequence"/>
</dbReference>
<dbReference type="RefSeq" id="WP_141277492.1">
    <property type="nucleotide sequence ID" value="NZ_BAAARZ010000011.1"/>
</dbReference>
<name>A0A4Y3WK71_9PSEU</name>
<dbReference type="InterPro" id="IPR012906">
    <property type="entry name" value="PaaX-like_N"/>
</dbReference>
<dbReference type="PANTHER" id="PTHR30319:SF1">
    <property type="entry name" value="TRANSCRIPTIONAL REPRESSOR PAAX"/>
    <property type="match status" value="1"/>
</dbReference>
<dbReference type="SUPFAM" id="SSF46785">
    <property type="entry name" value="Winged helix' DNA-binding domain"/>
    <property type="match status" value="1"/>
</dbReference>
<evidence type="ECO:0000313" key="5">
    <source>
        <dbReference type="Proteomes" id="UP000320338"/>
    </source>
</evidence>
<dbReference type="InterPro" id="IPR036388">
    <property type="entry name" value="WH-like_DNA-bd_sf"/>
</dbReference>
<dbReference type="Gene3D" id="3.30.70.2650">
    <property type="match status" value="1"/>
</dbReference>
<dbReference type="Gene3D" id="1.10.10.10">
    <property type="entry name" value="Winged helix-like DNA-binding domain superfamily/Winged helix DNA-binding domain"/>
    <property type="match status" value="1"/>
</dbReference>
<evidence type="ECO:0000259" key="2">
    <source>
        <dbReference type="Pfam" id="PF08223"/>
    </source>
</evidence>
<comment type="caution">
    <text evidence="4">The sequence shown here is derived from an EMBL/GenBank/DDBJ whole genome shotgun (WGS) entry which is preliminary data.</text>
</comment>
<dbReference type="Pfam" id="PF08223">
    <property type="entry name" value="PaaX_C"/>
    <property type="match status" value="1"/>
</dbReference>
<organism evidence="4 5">
    <name type="scientific">Pseudonocardia hydrocarbonoxydans</name>
    <dbReference type="NCBI Taxonomy" id="76726"/>
    <lineage>
        <taxon>Bacteria</taxon>
        <taxon>Bacillati</taxon>
        <taxon>Actinomycetota</taxon>
        <taxon>Actinomycetes</taxon>
        <taxon>Pseudonocardiales</taxon>
        <taxon>Pseudonocardiaceae</taxon>
        <taxon>Pseudonocardia</taxon>
    </lineage>
</organism>
<gene>
    <name evidence="4" type="primary">paaX_2</name>
    <name evidence="4" type="ORF">PHY01_11710</name>
</gene>
<dbReference type="InterPro" id="IPR011965">
    <property type="entry name" value="PaaX_trns_reg"/>
</dbReference>
<dbReference type="InterPro" id="IPR013225">
    <property type="entry name" value="PaaX_C"/>
</dbReference>
<dbReference type="Pfam" id="PF20803">
    <property type="entry name" value="PaaX_M"/>
    <property type="match status" value="1"/>
</dbReference>
<protein>
    <submittedName>
        <fullName evidence="4">PaaX family transcriptional regulator</fullName>
    </submittedName>
</protein>
<evidence type="ECO:0000313" key="4">
    <source>
        <dbReference type="EMBL" id="GEC18888.1"/>
    </source>
</evidence>
<dbReference type="AlphaFoldDB" id="A0A4Y3WK71"/>
<dbReference type="InterPro" id="IPR036390">
    <property type="entry name" value="WH_DNA-bd_sf"/>
</dbReference>
<dbReference type="InterPro" id="IPR048846">
    <property type="entry name" value="PaaX-like_central"/>
</dbReference>
<dbReference type="PANTHER" id="PTHR30319">
    <property type="entry name" value="PHENYLACETIC ACID REGULATOR-RELATED TRANSCRIPTIONAL REPRESSOR"/>
    <property type="match status" value="1"/>
</dbReference>
<keyword evidence="5" id="KW-1185">Reference proteome</keyword>
<dbReference type="PIRSF" id="PIRSF020623">
    <property type="entry name" value="PaaX"/>
    <property type="match status" value="1"/>
</dbReference>
<accession>A0A4Y3WK71</accession>
<evidence type="ECO:0000259" key="1">
    <source>
        <dbReference type="Pfam" id="PF07848"/>
    </source>
</evidence>
<feature type="domain" description="Transcriptional repressor PaaX-like central Cas2-like" evidence="3">
    <location>
        <begin position="97"/>
        <end position="174"/>
    </location>
</feature>
<dbReference type="GO" id="GO:0006351">
    <property type="term" value="P:DNA-templated transcription"/>
    <property type="evidence" value="ECO:0007669"/>
    <property type="project" value="InterPro"/>
</dbReference>
<feature type="domain" description="Transcriptional repressor PaaX-like N-terminal" evidence="1">
    <location>
        <begin position="10"/>
        <end position="75"/>
    </location>
</feature>
<feature type="domain" description="Transcriptional repressor PaaX-like C-terminal" evidence="2">
    <location>
        <begin position="180"/>
        <end position="260"/>
    </location>
</feature>
<sequence length="270" mass="29925">MDEERDGARPQTVLLAFLGAYVLGRDVQVATAGVLELLRRAEVSEQAARSTLSRAARRGLLERTRHGREVYLGLTPSARRVLDDGSDRMWRTGPVNDDWDGSWTLLSYSLPDSWAKQRHALRARLVWAGFGSLRGGLWLAAGPVDVTALVDGLEAAAHLSAFTATALPPTDVDTLVRDAWDLDALAGDYARFERRWSDPARDPADPLAAQVALEADWLRTIRNDPRLPVRHLPASWPAVGAHDLFLRRHRELAPRAAEVAAQILRVREAR</sequence>
<evidence type="ECO:0000259" key="3">
    <source>
        <dbReference type="Pfam" id="PF20803"/>
    </source>
</evidence>
<dbReference type="Pfam" id="PF07848">
    <property type="entry name" value="PaaX"/>
    <property type="match status" value="1"/>
</dbReference>
<reference evidence="4 5" key="1">
    <citation type="submission" date="2019-06" db="EMBL/GenBank/DDBJ databases">
        <title>Whole genome shotgun sequence of Pseudonocardia hydrocarbonoxydans NBRC 14498.</title>
        <authorList>
            <person name="Hosoyama A."/>
            <person name="Uohara A."/>
            <person name="Ohji S."/>
            <person name="Ichikawa N."/>
        </authorList>
    </citation>
    <scope>NUCLEOTIDE SEQUENCE [LARGE SCALE GENOMIC DNA]</scope>
    <source>
        <strain evidence="4 5">NBRC 14498</strain>
    </source>
</reference>